<evidence type="ECO:0000313" key="2">
    <source>
        <dbReference type="EMBL" id="MBB6039158.1"/>
    </source>
</evidence>
<comment type="caution">
    <text evidence="2">The sequence shown here is derived from an EMBL/GenBank/DDBJ whole genome shotgun (WGS) entry which is preliminary data.</text>
</comment>
<sequence>MGRVLRKILRPVTTRIDHRAEKAAERAVQGRATAAFEGAVDELRLRNARGLDELYDALTEVRAELAAARAEIEGLRGGAG</sequence>
<gene>
    <name evidence="2" type="ORF">HNR73_007049</name>
</gene>
<organism evidence="2 3">
    <name type="scientific">Phytomonospora endophytica</name>
    <dbReference type="NCBI Taxonomy" id="714109"/>
    <lineage>
        <taxon>Bacteria</taxon>
        <taxon>Bacillati</taxon>
        <taxon>Actinomycetota</taxon>
        <taxon>Actinomycetes</taxon>
        <taxon>Micromonosporales</taxon>
        <taxon>Micromonosporaceae</taxon>
        <taxon>Phytomonospora</taxon>
    </lineage>
</organism>
<protein>
    <submittedName>
        <fullName evidence="2">Uncharacterized protein</fullName>
    </submittedName>
</protein>
<evidence type="ECO:0000256" key="1">
    <source>
        <dbReference type="SAM" id="Coils"/>
    </source>
</evidence>
<dbReference type="AlphaFoldDB" id="A0A841FZM6"/>
<feature type="coiled-coil region" evidence="1">
    <location>
        <begin position="51"/>
        <end position="78"/>
    </location>
</feature>
<evidence type="ECO:0000313" key="3">
    <source>
        <dbReference type="Proteomes" id="UP000548476"/>
    </source>
</evidence>
<dbReference type="RefSeq" id="WP_184792251.1">
    <property type="nucleotide sequence ID" value="NZ_BONT01000051.1"/>
</dbReference>
<dbReference type="Proteomes" id="UP000548476">
    <property type="component" value="Unassembled WGS sequence"/>
</dbReference>
<keyword evidence="3" id="KW-1185">Reference proteome</keyword>
<name>A0A841FZM6_9ACTN</name>
<reference evidence="2 3" key="1">
    <citation type="submission" date="2020-08" db="EMBL/GenBank/DDBJ databases">
        <title>Genomic Encyclopedia of Type Strains, Phase IV (KMG-IV): sequencing the most valuable type-strain genomes for metagenomic binning, comparative biology and taxonomic classification.</title>
        <authorList>
            <person name="Goeker M."/>
        </authorList>
    </citation>
    <scope>NUCLEOTIDE SEQUENCE [LARGE SCALE GENOMIC DNA]</scope>
    <source>
        <strain evidence="2 3">YIM 65646</strain>
    </source>
</reference>
<proteinExistence type="predicted"/>
<dbReference type="EMBL" id="JACHGT010000020">
    <property type="protein sequence ID" value="MBB6039158.1"/>
    <property type="molecule type" value="Genomic_DNA"/>
</dbReference>
<accession>A0A841FZM6</accession>
<keyword evidence="1" id="KW-0175">Coiled coil</keyword>